<accession>A0A2J6QY43</accession>
<reference evidence="2 3" key="1">
    <citation type="submission" date="2016-04" db="EMBL/GenBank/DDBJ databases">
        <title>A degradative enzymes factory behind the ericoid mycorrhizal symbiosis.</title>
        <authorList>
            <consortium name="DOE Joint Genome Institute"/>
            <person name="Martino E."/>
            <person name="Morin E."/>
            <person name="Grelet G."/>
            <person name="Kuo A."/>
            <person name="Kohler A."/>
            <person name="Daghino S."/>
            <person name="Barry K."/>
            <person name="Choi C."/>
            <person name="Cichocki N."/>
            <person name="Clum A."/>
            <person name="Copeland A."/>
            <person name="Hainaut M."/>
            <person name="Haridas S."/>
            <person name="Labutti K."/>
            <person name="Lindquist E."/>
            <person name="Lipzen A."/>
            <person name="Khouja H.-R."/>
            <person name="Murat C."/>
            <person name="Ohm R."/>
            <person name="Olson A."/>
            <person name="Spatafora J."/>
            <person name="Veneault-Fourrey C."/>
            <person name="Henrissat B."/>
            <person name="Grigoriev I."/>
            <person name="Martin F."/>
            <person name="Perotto S."/>
        </authorList>
    </citation>
    <scope>NUCLEOTIDE SEQUENCE [LARGE SCALE GENOMIC DNA]</scope>
    <source>
        <strain evidence="2 3">F</strain>
    </source>
</reference>
<feature type="region of interest" description="Disordered" evidence="1">
    <location>
        <begin position="205"/>
        <end position="282"/>
    </location>
</feature>
<feature type="region of interest" description="Disordered" evidence="1">
    <location>
        <begin position="928"/>
        <end position="947"/>
    </location>
</feature>
<feature type="region of interest" description="Disordered" evidence="1">
    <location>
        <begin position="1"/>
        <end position="29"/>
    </location>
</feature>
<dbReference type="AlphaFoldDB" id="A0A2J6QY43"/>
<evidence type="ECO:0000313" key="2">
    <source>
        <dbReference type="EMBL" id="PMD31161.1"/>
    </source>
</evidence>
<proteinExistence type="predicted"/>
<feature type="region of interest" description="Disordered" evidence="1">
    <location>
        <begin position="1029"/>
        <end position="1058"/>
    </location>
</feature>
<feature type="region of interest" description="Disordered" evidence="1">
    <location>
        <begin position="603"/>
        <end position="625"/>
    </location>
</feature>
<feature type="compositionally biased region" description="Polar residues" evidence="1">
    <location>
        <begin position="269"/>
        <end position="282"/>
    </location>
</feature>
<protein>
    <submittedName>
        <fullName evidence="2">Uncharacterized protein</fullName>
    </submittedName>
</protein>
<feature type="region of interest" description="Disordered" evidence="1">
    <location>
        <begin position="558"/>
        <end position="581"/>
    </location>
</feature>
<evidence type="ECO:0000313" key="3">
    <source>
        <dbReference type="Proteomes" id="UP000235786"/>
    </source>
</evidence>
<feature type="compositionally biased region" description="Basic and acidic residues" evidence="1">
    <location>
        <begin position="1041"/>
        <end position="1058"/>
    </location>
</feature>
<organism evidence="2 3">
    <name type="scientific">Hyaloscypha variabilis (strain UAMH 11265 / GT02V1 / F)</name>
    <name type="common">Meliniomyces variabilis</name>
    <dbReference type="NCBI Taxonomy" id="1149755"/>
    <lineage>
        <taxon>Eukaryota</taxon>
        <taxon>Fungi</taxon>
        <taxon>Dikarya</taxon>
        <taxon>Ascomycota</taxon>
        <taxon>Pezizomycotina</taxon>
        <taxon>Leotiomycetes</taxon>
        <taxon>Helotiales</taxon>
        <taxon>Hyaloscyphaceae</taxon>
        <taxon>Hyaloscypha</taxon>
        <taxon>Hyaloscypha variabilis</taxon>
    </lineage>
</organism>
<dbReference type="OrthoDB" id="4156126at2759"/>
<sequence length="1106" mass="120476">MRPRAGGVMDPAMHRPTARGSDENRSPATLPRAFEGMLKTTTETGDIGMFSIKPSRLPQAMGTPRRTGTGYREEGSHKPRLSFQPFGVPNVDDRRRLPSYARDVTSEVVSMYETASQKAASRVFDDPDYRSYSMTQTSYSAYTLSNHRSYTSLRSQHDSNGHLQRPRSPFAYPARLKRPGFRPSSPALTDGGVVDYSRRAEINRATYGGHSTSSPSSLYAQKRKPPLSLRQDTNRSTPSLLSQPSPPRRSPSPGARRSDGNIAQDWNRKNGSASGNTSPARSTLSFASTVNLYASASGTSNTTTPGKLAPSSPLYYDYTEDFEVDEYSRAPESLGSPPLFSIDKTIPEERPTSVDRSIPAESRTHQLSNSARLSLSPSPTPATPKQLESTQACKDARLTEGHLESCRSLLRGEYTSVQQDNRDMEKKIVRLSALGYGAQELSTHVEEAFGLLPARLFEVSVARIESEAVTSERPSGGALDICENWTAEMQPMASFPKGGDAHPPNSSSLPLARRPPRCEALAASDTEKNFNILSHDASTNDQLLGTFNPLASLTRSDEVEQAQGVTHTPTSSLSQNRVHGSSSCKPIDMGFSGLADLIKTLEQSSKGENSERDQPVFTASGKPPISASALSGGSIPYNKHINHAQTPFVSSCNQANARNNYPSSQVPLSKWAQPYGRSRKRETSTPTSYLAVKSPGFNNQMAIRTIPRSESPMLAPKPISPARQLKLKNSVPQLMKALPPLPPEPVVHPGSPIITFNSFDSEIPCHFSPLLPESSTATPEHKMGHGPDKATSCPVPPVSTKEEQADSATPTMPQPPPRLKLKMKSCTALRSLSPPSPKPRVGAGAYPSSTPSLGSPLAGVFHNANTKPPKFRLKITRASSSSFGTVRVNRDSGELKSAAGFHLRNHKDLFTSTAGIDHIFRQVGQHLHSRKASEASNTGSDSAPPLSSMLSPNAYVILNNTSPTTHSAVPGPRSTIPLSSHEAHSVFSDDGFQIKSHSSMRDIFSHLRARMAVPYVNRIGSQSYDDLTWNDRSSPQYTVPEGRRAASDLRSRSKSTESKPLRGFASMMHRHRLREKVKGWLKEARLVIKSRMKSRTTIAGQNEDRS</sequence>
<feature type="region of interest" description="Disordered" evidence="1">
    <location>
        <begin position="152"/>
        <end position="192"/>
    </location>
</feature>
<keyword evidence="3" id="KW-1185">Reference proteome</keyword>
<evidence type="ECO:0000256" key="1">
    <source>
        <dbReference type="SAM" id="MobiDB-lite"/>
    </source>
</evidence>
<gene>
    <name evidence="2" type="ORF">L207DRAFT_591629</name>
</gene>
<dbReference type="STRING" id="1149755.A0A2J6QY43"/>
<feature type="region of interest" description="Disordered" evidence="1">
    <location>
        <begin position="774"/>
        <end position="819"/>
    </location>
</feature>
<feature type="region of interest" description="Disordered" evidence="1">
    <location>
        <begin position="48"/>
        <end position="90"/>
    </location>
</feature>
<dbReference type="EMBL" id="KZ613963">
    <property type="protein sequence ID" value="PMD31161.1"/>
    <property type="molecule type" value="Genomic_DNA"/>
</dbReference>
<name>A0A2J6QY43_HYAVF</name>
<feature type="compositionally biased region" description="Basic and acidic residues" evidence="1">
    <location>
        <begin position="779"/>
        <end position="788"/>
    </location>
</feature>
<feature type="region of interest" description="Disordered" evidence="1">
    <location>
        <begin position="328"/>
        <end position="388"/>
    </location>
</feature>
<dbReference type="Proteomes" id="UP000235786">
    <property type="component" value="Unassembled WGS sequence"/>
</dbReference>
<feature type="compositionally biased region" description="Polar residues" evidence="1">
    <location>
        <begin position="209"/>
        <end position="219"/>
    </location>
</feature>
<feature type="compositionally biased region" description="Polar residues" evidence="1">
    <location>
        <begin position="563"/>
        <end position="581"/>
    </location>
</feature>